<dbReference type="UniPathway" id="UPA00031">
    <property type="reaction ID" value="UER00013"/>
</dbReference>
<gene>
    <name evidence="9" type="ORF">EYD45_01885</name>
</gene>
<dbReference type="PROSITE" id="PS51671">
    <property type="entry name" value="ACT"/>
    <property type="match status" value="1"/>
</dbReference>
<dbReference type="Pfam" id="PF02811">
    <property type="entry name" value="PHP"/>
    <property type="match status" value="1"/>
</dbReference>
<evidence type="ECO:0000313" key="10">
    <source>
        <dbReference type="Proteomes" id="UP000291142"/>
    </source>
</evidence>
<keyword evidence="6" id="KW-0368">Histidine biosynthesis</keyword>
<comment type="pathway">
    <text evidence="1">Amino-acid biosynthesis; L-histidine biosynthesis; L-histidine from 5-phospho-alpha-D-ribose 1-diphosphate: step 8/9.</text>
</comment>
<evidence type="ECO:0000259" key="8">
    <source>
        <dbReference type="PROSITE" id="PS51671"/>
    </source>
</evidence>
<comment type="similarity">
    <text evidence="2">Belongs to the PHP hydrolase family. HisK subfamily.</text>
</comment>
<evidence type="ECO:0000256" key="7">
    <source>
        <dbReference type="ARBA" id="ARBA00049158"/>
    </source>
</evidence>
<dbReference type="PANTHER" id="PTHR21039">
    <property type="entry name" value="HISTIDINOL PHOSPHATASE-RELATED"/>
    <property type="match status" value="1"/>
</dbReference>
<dbReference type="Gene3D" id="3.30.70.260">
    <property type="match status" value="2"/>
</dbReference>
<dbReference type="InterPro" id="IPR010140">
    <property type="entry name" value="Histidinol_P_phosphatase_HisJ"/>
</dbReference>
<evidence type="ECO:0000256" key="2">
    <source>
        <dbReference type="ARBA" id="ARBA00009152"/>
    </source>
</evidence>
<evidence type="ECO:0000313" key="9">
    <source>
        <dbReference type="EMBL" id="TBN06658.1"/>
    </source>
</evidence>
<organism evidence="9 10">
    <name type="scientific">Hyunsoonleella flava</name>
    <dbReference type="NCBI Taxonomy" id="2527939"/>
    <lineage>
        <taxon>Bacteria</taxon>
        <taxon>Pseudomonadati</taxon>
        <taxon>Bacteroidota</taxon>
        <taxon>Flavobacteriia</taxon>
        <taxon>Flavobacteriales</taxon>
        <taxon>Flavobacteriaceae</taxon>
    </lineage>
</organism>
<dbReference type="SUPFAM" id="SSF55021">
    <property type="entry name" value="ACT-like"/>
    <property type="match status" value="2"/>
</dbReference>
<evidence type="ECO:0000256" key="5">
    <source>
        <dbReference type="ARBA" id="ARBA00022801"/>
    </source>
</evidence>
<dbReference type="NCBIfam" id="TIGR01856">
    <property type="entry name" value="hisJ_fam"/>
    <property type="match status" value="1"/>
</dbReference>
<dbReference type="InterPro" id="IPR016195">
    <property type="entry name" value="Pol/histidinol_Pase-like"/>
</dbReference>
<dbReference type="GO" id="GO:0005737">
    <property type="term" value="C:cytoplasm"/>
    <property type="evidence" value="ECO:0007669"/>
    <property type="project" value="TreeGrafter"/>
</dbReference>
<dbReference type="SUPFAM" id="SSF89550">
    <property type="entry name" value="PHP domain-like"/>
    <property type="match status" value="1"/>
</dbReference>
<reference evidence="9 10" key="1">
    <citation type="submission" date="2019-02" db="EMBL/GenBank/DDBJ databases">
        <title>Hyunsoonleella sp., isolated from marine sediment.</title>
        <authorList>
            <person name="Liu B.-T."/>
        </authorList>
    </citation>
    <scope>NUCLEOTIDE SEQUENCE [LARGE SCALE GENOMIC DNA]</scope>
    <source>
        <strain evidence="9 10">T58</strain>
    </source>
</reference>
<protein>
    <recommendedName>
        <fullName evidence="3">histidinol-phosphatase</fullName>
        <ecNumber evidence="3">3.1.3.15</ecNumber>
    </recommendedName>
</protein>
<evidence type="ECO:0000256" key="3">
    <source>
        <dbReference type="ARBA" id="ARBA00013085"/>
    </source>
</evidence>
<comment type="catalytic activity">
    <reaction evidence="7">
        <text>L-histidinol phosphate + H2O = L-histidinol + phosphate</text>
        <dbReference type="Rhea" id="RHEA:14465"/>
        <dbReference type="ChEBI" id="CHEBI:15377"/>
        <dbReference type="ChEBI" id="CHEBI:43474"/>
        <dbReference type="ChEBI" id="CHEBI:57699"/>
        <dbReference type="ChEBI" id="CHEBI:57980"/>
        <dbReference type="EC" id="3.1.3.15"/>
    </reaction>
</comment>
<dbReference type="OrthoDB" id="9775255at2"/>
<evidence type="ECO:0000256" key="1">
    <source>
        <dbReference type="ARBA" id="ARBA00004970"/>
    </source>
</evidence>
<dbReference type="GO" id="GO:0000105">
    <property type="term" value="P:L-histidine biosynthetic process"/>
    <property type="evidence" value="ECO:0007669"/>
    <property type="project" value="UniProtKB-UniPathway"/>
</dbReference>
<sequence>MRKRNYLMRKLNDFIWETHGIHAGTEQDHVKHGIDKLEDIIDKAIEAGNPSITFIIHSPRLTSFRYIAERETNVKFIRGNQSYLNYPKRIANLRAKYEGQINIKYGVELEWMGPDLGLQWSRSKIFQAEDADYVIGSVHFAPEGLPYDGSKEEAEQLLKLRGSLEAYWGGYFDEMVQMIESFGDMIQIIGHIDLPKLNVDMPEALVNFETSAHPLANKFRTLLELIADRNLSLDVNMAGEFKGVGVYPTQSILRYANELQIPVCVGTDTHHVKYYGLNYKESLEYIQKAGYESYVSYSKLIPENRTIYDDHDLKVKYTVLNKGIELLNQRLDDAQRRIIPDFSFGGSFSEFVDLYRSATSMGDYNAIRIRKWGKSITVTNEIPKNTKRIVNGLFSEHLDEPGVISSLFNTLASEGINVQTARLKSNNDGTAVAFLSVDDANGSVATAIDFIEGTDGGLFKSLTYKENEVLPNYYSEGVYLLEMDGVKLNLALSEKVILTKHENAPGVLLILLSALASKNINIKDLRLGHLNAVGYSAIAVNGDSNVIRNLLNKLGDQYYEANLIEFHSF</sequence>
<proteinExistence type="inferred from homology"/>
<dbReference type="EMBL" id="SIRT01000001">
    <property type="protein sequence ID" value="TBN06658.1"/>
    <property type="molecule type" value="Genomic_DNA"/>
</dbReference>
<evidence type="ECO:0000256" key="6">
    <source>
        <dbReference type="ARBA" id="ARBA00023102"/>
    </source>
</evidence>
<dbReference type="PANTHER" id="PTHR21039:SF0">
    <property type="entry name" value="HISTIDINOL-PHOSPHATASE"/>
    <property type="match status" value="1"/>
</dbReference>
<evidence type="ECO:0000256" key="4">
    <source>
        <dbReference type="ARBA" id="ARBA00022605"/>
    </source>
</evidence>
<dbReference type="EC" id="3.1.3.15" evidence="3"/>
<name>A0A4Q9FHU2_9FLAO</name>
<dbReference type="Gene3D" id="3.20.20.140">
    <property type="entry name" value="Metal-dependent hydrolases"/>
    <property type="match status" value="1"/>
</dbReference>
<keyword evidence="10" id="KW-1185">Reference proteome</keyword>
<accession>A0A4Q9FHU2</accession>
<comment type="caution">
    <text evidence="9">The sequence shown here is derived from an EMBL/GenBank/DDBJ whole genome shotgun (WGS) entry which is preliminary data.</text>
</comment>
<keyword evidence="4" id="KW-0028">Amino-acid biosynthesis</keyword>
<dbReference type="AlphaFoldDB" id="A0A4Q9FHU2"/>
<dbReference type="InterPro" id="IPR045865">
    <property type="entry name" value="ACT-like_dom_sf"/>
</dbReference>
<dbReference type="InterPro" id="IPR004013">
    <property type="entry name" value="PHP_dom"/>
</dbReference>
<dbReference type="Proteomes" id="UP000291142">
    <property type="component" value="Unassembled WGS sequence"/>
</dbReference>
<dbReference type="InterPro" id="IPR002912">
    <property type="entry name" value="ACT_dom"/>
</dbReference>
<dbReference type="GO" id="GO:0004401">
    <property type="term" value="F:histidinol-phosphatase activity"/>
    <property type="evidence" value="ECO:0007669"/>
    <property type="project" value="UniProtKB-EC"/>
</dbReference>
<feature type="domain" description="ACT" evidence="8">
    <location>
        <begin position="392"/>
        <end position="467"/>
    </location>
</feature>
<keyword evidence="5" id="KW-0378">Hydrolase</keyword>